<protein>
    <submittedName>
        <fullName evidence="2">Uncharacterized protein</fullName>
    </submittedName>
</protein>
<accession>A0ABP1PQA2</accession>
<dbReference type="EMBL" id="CAXLJM020000007">
    <property type="protein sequence ID" value="CAL8073095.1"/>
    <property type="molecule type" value="Genomic_DNA"/>
</dbReference>
<dbReference type="Proteomes" id="UP001642540">
    <property type="component" value="Unassembled WGS sequence"/>
</dbReference>
<feature type="region of interest" description="Disordered" evidence="1">
    <location>
        <begin position="56"/>
        <end position="79"/>
    </location>
</feature>
<keyword evidence="3" id="KW-1185">Reference proteome</keyword>
<evidence type="ECO:0000313" key="3">
    <source>
        <dbReference type="Proteomes" id="UP001642540"/>
    </source>
</evidence>
<comment type="caution">
    <text evidence="2">The sequence shown here is derived from an EMBL/GenBank/DDBJ whole genome shotgun (WGS) entry which is preliminary data.</text>
</comment>
<name>A0ABP1PQA2_9HEXA</name>
<reference evidence="2 3" key="1">
    <citation type="submission" date="2024-08" db="EMBL/GenBank/DDBJ databases">
        <authorList>
            <person name="Cucini C."/>
            <person name="Frati F."/>
        </authorList>
    </citation>
    <scope>NUCLEOTIDE SEQUENCE [LARGE SCALE GENOMIC DNA]</scope>
</reference>
<proteinExistence type="predicted"/>
<evidence type="ECO:0000313" key="2">
    <source>
        <dbReference type="EMBL" id="CAL8073095.1"/>
    </source>
</evidence>
<sequence>METRIKAENKTMQEHLDQEKMFEAEDAYYNNMALQQMAIDNERKVAQEAASLENKYNRNLKQNRHGDTNDYSNFNAGRLLNQYPIPPEPSYSDFGFRDDEHPQNAIKYPYQFTDNNGHLTLRTPDTQTHKNVSANLAHKSLLMEIMDNIKHFFKRAKDVGIGFYSSSIDSSPEEEHIWFKQKTLEDMADKVGVKVRKQNGNNLMRGGSGSDGYGNANKMDQDSNGNSIHGKPPVNIKWGHF</sequence>
<evidence type="ECO:0000256" key="1">
    <source>
        <dbReference type="SAM" id="MobiDB-lite"/>
    </source>
</evidence>
<gene>
    <name evidence="2" type="ORF">ODALV1_LOCUS2488</name>
</gene>
<organism evidence="2 3">
    <name type="scientific">Orchesella dallaii</name>
    <dbReference type="NCBI Taxonomy" id="48710"/>
    <lineage>
        <taxon>Eukaryota</taxon>
        <taxon>Metazoa</taxon>
        <taxon>Ecdysozoa</taxon>
        <taxon>Arthropoda</taxon>
        <taxon>Hexapoda</taxon>
        <taxon>Collembola</taxon>
        <taxon>Entomobryomorpha</taxon>
        <taxon>Entomobryoidea</taxon>
        <taxon>Orchesellidae</taxon>
        <taxon>Orchesellinae</taxon>
        <taxon>Orchesella</taxon>
    </lineage>
</organism>
<feature type="region of interest" description="Disordered" evidence="1">
    <location>
        <begin position="199"/>
        <end position="241"/>
    </location>
</feature>